<dbReference type="GO" id="GO:0004493">
    <property type="term" value="F:methylmalonyl-CoA epimerase activity"/>
    <property type="evidence" value="ECO:0007669"/>
    <property type="project" value="TreeGrafter"/>
</dbReference>
<dbReference type="InterPro" id="IPR029068">
    <property type="entry name" value="Glyas_Bleomycin-R_OHBP_Dase"/>
</dbReference>
<evidence type="ECO:0000259" key="3">
    <source>
        <dbReference type="PROSITE" id="PS51819"/>
    </source>
</evidence>
<dbReference type="NCBIfam" id="TIGR03081">
    <property type="entry name" value="metmalonyl_epim"/>
    <property type="match status" value="1"/>
</dbReference>
<dbReference type="InterPro" id="IPR051785">
    <property type="entry name" value="MMCE/EMCE_epimerase"/>
</dbReference>
<gene>
    <name evidence="4" type="ORF">SAMN04487996_12471</name>
</gene>
<dbReference type="SUPFAM" id="SSF54593">
    <property type="entry name" value="Glyoxalase/Bleomycin resistance protein/Dihydroxybiphenyl dioxygenase"/>
    <property type="match status" value="1"/>
</dbReference>
<name>A0A1G7XPH7_9BACT</name>
<evidence type="ECO:0000256" key="2">
    <source>
        <dbReference type="ARBA" id="ARBA00022723"/>
    </source>
</evidence>
<organism evidence="4 5">
    <name type="scientific">Dyadobacter soli</name>
    <dbReference type="NCBI Taxonomy" id="659014"/>
    <lineage>
        <taxon>Bacteria</taxon>
        <taxon>Pseudomonadati</taxon>
        <taxon>Bacteroidota</taxon>
        <taxon>Cytophagia</taxon>
        <taxon>Cytophagales</taxon>
        <taxon>Spirosomataceae</taxon>
        <taxon>Dyadobacter</taxon>
    </lineage>
</organism>
<dbReference type="InterPro" id="IPR037523">
    <property type="entry name" value="VOC_core"/>
</dbReference>
<dbReference type="CDD" id="cd07249">
    <property type="entry name" value="MMCE"/>
    <property type="match status" value="1"/>
</dbReference>
<dbReference type="Pfam" id="PF13669">
    <property type="entry name" value="Glyoxalase_4"/>
    <property type="match status" value="1"/>
</dbReference>
<dbReference type="STRING" id="659014.SAMN04487996_12471"/>
<dbReference type="Proteomes" id="UP000198748">
    <property type="component" value="Unassembled WGS sequence"/>
</dbReference>
<dbReference type="GO" id="GO:0046491">
    <property type="term" value="P:L-methylmalonyl-CoA metabolic process"/>
    <property type="evidence" value="ECO:0007669"/>
    <property type="project" value="TreeGrafter"/>
</dbReference>
<dbReference type="PANTHER" id="PTHR43048">
    <property type="entry name" value="METHYLMALONYL-COA EPIMERASE"/>
    <property type="match status" value="1"/>
</dbReference>
<dbReference type="AlphaFoldDB" id="A0A1G7XPH7"/>
<keyword evidence="5" id="KW-1185">Reference proteome</keyword>
<accession>A0A1G7XPH7</accession>
<sequence>MIEWAAGERRMCREVGNDVFLMMKNVEHIGIAVADLAVAESVYSALLNVQPYKREAVESEQVTTSFFKVNQTKIELLEATGPDSAISRFIEKKGEGIHHIAFEVEDILVEMERLRNEGFTLLNEVPKRGADNKLVCFVHPKSANGVLIELCQEIR</sequence>
<keyword evidence="2" id="KW-0479">Metal-binding</keyword>
<reference evidence="5" key="1">
    <citation type="submission" date="2016-10" db="EMBL/GenBank/DDBJ databases">
        <authorList>
            <person name="Varghese N."/>
            <person name="Submissions S."/>
        </authorList>
    </citation>
    <scope>NUCLEOTIDE SEQUENCE [LARGE SCALE GENOMIC DNA]</scope>
    <source>
        <strain evidence="5">DSM 25329</strain>
    </source>
</reference>
<evidence type="ECO:0000256" key="1">
    <source>
        <dbReference type="ARBA" id="ARBA00009308"/>
    </source>
</evidence>
<evidence type="ECO:0000313" key="5">
    <source>
        <dbReference type="Proteomes" id="UP000198748"/>
    </source>
</evidence>
<feature type="domain" description="VOC" evidence="3">
    <location>
        <begin position="25"/>
        <end position="153"/>
    </location>
</feature>
<dbReference type="PROSITE" id="PS51819">
    <property type="entry name" value="VOC"/>
    <property type="match status" value="1"/>
</dbReference>
<evidence type="ECO:0000313" key="4">
    <source>
        <dbReference type="EMBL" id="SDG86114.1"/>
    </source>
</evidence>
<dbReference type="InterPro" id="IPR017515">
    <property type="entry name" value="MeMalonyl-CoA_epimerase"/>
</dbReference>
<protein>
    <submittedName>
        <fullName evidence="4">Methylmalonyl-CoA epimerase</fullName>
    </submittedName>
</protein>
<proteinExistence type="inferred from homology"/>
<dbReference type="PANTHER" id="PTHR43048:SF3">
    <property type="entry name" value="METHYLMALONYL-COA EPIMERASE, MITOCHONDRIAL"/>
    <property type="match status" value="1"/>
</dbReference>
<dbReference type="EMBL" id="FNAN01000024">
    <property type="protein sequence ID" value="SDG86114.1"/>
    <property type="molecule type" value="Genomic_DNA"/>
</dbReference>
<dbReference type="GO" id="GO:0046872">
    <property type="term" value="F:metal ion binding"/>
    <property type="evidence" value="ECO:0007669"/>
    <property type="project" value="UniProtKB-KW"/>
</dbReference>
<dbReference type="Gene3D" id="3.10.180.10">
    <property type="entry name" value="2,3-Dihydroxybiphenyl 1,2-Dioxygenase, domain 1"/>
    <property type="match status" value="1"/>
</dbReference>
<comment type="similarity">
    <text evidence="1">Belongs to the methylmalonyl-CoA epimerase family.</text>
</comment>